<feature type="region of interest" description="Disordered" evidence="1">
    <location>
        <begin position="205"/>
        <end position="264"/>
    </location>
</feature>
<sequence>MADTHPQSAAAASATAGGFIPETPLPPSQSDTSAKPSPRTGDDSLPHPRGRPLRPGSAKEEKVRRYLEERLLYISRRYVKKYSVPEPGDTIVGYKSIAELCRDLGEVINILWLSGTPSLQIPYLLNIAGEFLTWLASFAPSPTATFPILRKLDHCFASLLSGRDISTGERLPGFDGPDGGHQGMSRTDMVRCKSLAEQTRVLVVELLSREPEEEEEGDDEDGEDEKEEDAMEATEDTRDGGRGGGPGHGDADGDRDLETWFEDDEELDMDAACVYENTLVKLGETLGDDGEV</sequence>
<dbReference type="Proteomes" id="UP001586593">
    <property type="component" value="Unassembled WGS sequence"/>
</dbReference>
<protein>
    <recommendedName>
        <fullName evidence="4">Meiotic recombination protein DMC1</fullName>
    </recommendedName>
</protein>
<dbReference type="EMBL" id="JAZHXJ010000716">
    <property type="protein sequence ID" value="KAL1853139.1"/>
    <property type="molecule type" value="Genomic_DNA"/>
</dbReference>
<reference evidence="2 3" key="1">
    <citation type="journal article" date="2024" name="Commun. Biol.">
        <title>Comparative genomic analysis of thermophilic fungi reveals convergent evolutionary adaptations and gene losses.</title>
        <authorList>
            <person name="Steindorff A.S."/>
            <person name="Aguilar-Pontes M.V."/>
            <person name="Robinson A.J."/>
            <person name="Andreopoulos B."/>
            <person name="LaButti K."/>
            <person name="Kuo A."/>
            <person name="Mondo S."/>
            <person name="Riley R."/>
            <person name="Otillar R."/>
            <person name="Haridas S."/>
            <person name="Lipzen A."/>
            <person name="Grimwood J."/>
            <person name="Schmutz J."/>
            <person name="Clum A."/>
            <person name="Reid I.D."/>
            <person name="Moisan M.C."/>
            <person name="Butler G."/>
            <person name="Nguyen T.T.M."/>
            <person name="Dewar K."/>
            <person name="Conant G."/>
            <person name="Drula E."/>
            <person name="Henrissat B."/>
            <person name="Hansel C."/>
            <person name="Singer S."/>
            <person name="Hutchinson M.I."/>
            <person name="de Vries R.P."/>
            <person name="Natvig D.O."/>
            <person name="Powell A.J."/>
            <person name="Tsang A."/>
            <person name="Grigoriev I.V."/>
        </authorList>
    </citation>
    <scope>NUCLEOTIDE SEQUENCE [LARGE SCALE GENOMIC DNA]</scope>
    <source>
        <strain evidence="2 3">ATCC 24622</strain>
    </source>
</reference>
<dbReference type="PANTHER" id="PTHR37781:SF1">
    <property type="entry name" value="ADR380WP"/>
    <property type="match status" value="1"/>
</dbReference>
<comment type="caution">
    <text evidence="2">The sequence shown here is derived from an EMBL/GenBank/DDBJ whole genome shotgun (WGS) entry which is preliminary data.</text>
</comment>
<evidence type="ECO:0000313" key="3">
    <source>
        <dbReference type="Proteomes" id="UP001586593"/>
    </source>
</evidence>
<gene>
    <name evidence="2" type="ORF">VTK73DRAFT_9078</name>
</gene>
<proteinExistence type="predicted"/>
<organism evidence="2 3">
    <name type="scientific">Phialemonium thermophilum</name>
    <dbReference type="NCBI Taxonomy" id="223376"/>
    <lineage>
        <taxon>Eukaryota</taxon>
        <taxon>Fungi</taxon>
        <taxon>Dikarya</taxon>
        <taxon>Ascomycota</taxon>
        <taxon>Pezizomycotina</taxon>
        <taxon>Sordariomycetes</taxon>
        <taxon>Sordariomycetidae</taxon>
        <taxon>Cephalothecales</taxon>
        <taxon>Cephalothecaceae</taxon>
        <taxon>Phialemonium</taxon>
    </lineage>
</organism>
<feature type="compositionally biased region" description="Basic and acidic residues" evidence="1">
    <location>
        <begin position="249"/>
        <end position="258"/>
    </location>
</feature>
<evidence type="ECO:0008006" key="4">
    <source>
        <dbReference type="Google" id="ProtNLM"/>
    </source>
</evidence>
<name>A0ABR3W4R7_9PEZI</name>
<feature type="region of interest" description="Disordered" evidence="1">
    <location>
        <begin position="1"/>
        <end position="61"/>
    </location>
</feature>
<dbReference type="Pfam" id="PF17110">
    <property type="entry name" value="TFB6"/>
    <property type="match status" value="1"/>
</dbReference>
<evidence type="ECO:0000313" key="2">
    <source>
        <dbReference type="EMBL" id="KAL1853139.1"/>
    </source>
</evidence>
<dbReference type="InterPro" id="IPR031349">
    <property type="entry name" value="Tfb6"/>
</dbReference>
<feature type="region of interest" description="Disordered" evidence="1">
    <location>
        <begin position="167"/>
        <end position="186"/>
    </location>
</feature>
<evidence type="ECO:0000256" key="1">
    <source>
        <dbReference type="SAM" id="MobiDB-lite"/>
    </source>
</evidence>
<accession>A0ABR3W4R7</accession>
<feature type="compositionally biased region" description="Acidic residues" evidence="1">
    <location>
        <begin position="211"/>
        <end position="234"/>
    </location>
</feature>
<keyword evidence="3" id="KW-1185">Reference proteome</keyword>
<dbReference type="PANTHER" id="PTHR37781">
    <property type="entry name" value="TFIIH COMPLEX SUBUNIT"/>
    <property type="match status" value="1"/>
</dbReference>